<dbReference type="AlphaFoldDB" id="A0A8S3HFA6"/>
<name>A0A8S3HFA6_9BILA</name>
<dbReference type="Proteomes" id="UP000676336">
    <property type="component" value="Unassembled WGS sequence"/>
</dbReference>
<feature type="non-terminal residue" evidence="2">
    <location>
        <position position="1"/>
    </location>
</feature>
<evidence type="ECO:0000256" key="1">
    <source>
        <dbReference type="SAM" id="SignalP"/>
    </source>
</evidence>
<organism evidence="2 3">
    <name type="scientific">Rotaria magnacalcarata</name>
    <dbReference type="NCBI Taxonomy" id="392030"/>
    <lineage>
        <taxon>Eukaryota</taxon>
        <taxon>Metazoa</taxon>
        <taxon>Spiralia</taxon>
        <taxon>Gnathifera</taxon>
        <taxon>Rotifera</taxon>
        <taxon>Eurotatoria</taxon>
        <taxon>Bdelloidea</taxon>
        <taxon>Philodinida</taxon>
        <taxon>Philodinidae</taxon>
        <taxon>Rotaria</taxon>
    </lineage>
</organism>
<feature type="chain" id="PRO_5035885161" evidence="1">
    <location>
        <begin position="30"/>
        <end position="131"/>
    </location>
</feature>
<keyword evidence="1" id="KW-0732">Signal</keyword>
<proteinExistence type="predicted"/>
<feature type="signal peptide" evidence="1">
    <location>
        <begin position="1"/>
        <end position="29"/>
    </location>
</feature>
<sequence>CAMIQSDVQHRYLLIHCLFLFLLINLSSTQVCQTDIPDFFYNVSFAGPLFDQTTYTSLPTYLSVGSPIGTTVFTFNVQPQTTYTRPSFVSTSVSGRALNLVGGIITVASSNPSFIVTTLSNGSYALVTNTT</sequence>
<gene>
    <name evidence="2" type="ORF">SMN809_LOCUS69159</name>
</gene>
<reference evidence="2" key="1">
    <citation type="submission" date="2021-02" db="EMBL/GenBank/DDBJ databases">
        <authorList>
            <person name="Nowell W R."/>
        </authorList>
    </citation>
    <scope>NUCLEOTIDE SEQUENCE</scope>
</reference>
<dbReference type="EMBL" id="CAJOBI010318870">
    <property type="protein sequence ID" value="CAF5181734.1"/>
    <property type="molecule type" value="Genomic_DNA"/>
</dbReference>
<accession>A0A8S3HFA6</accession>
<protein>
    <submittedName>
        <fullName evidence="2">Uncharacterized protein</fullName>
    </submittedName>
</protein>
<evidence type="ECO:0000313" key="2">
    <source>
        <dbReference type="EMBL" id="CAF5181734.1"/>
    </source>
</evidence>
<evidence type="ECO:0000313" key="3">
    <source>
        <dbReference type="Proteomes" id="UP000676336"/>
    </source>
</evidence>
<comment type="caution">
    <text evidence="2">The sequence shown here is derived from an EMBL/GenBank/DDBJ whole genome shotgun (WGS) entry which is preliminary data.</text>
</comment>